<keyword evidence="1" id="KW-0032">Aminotransferase</keyword>
<name>A0AA43RLH7_9ACTN</name>
<evidence type="ECO:0000313" key="1">
    <source>
        <dbReference type="EMBL" id="MDO4842750.1"/>
    </source>
</evidence>
<dbReference type="EMBL" id="JAUMVS010000291">
    <property type="protein sequence ID" value="MDO4842750.1"/>
    <property type="molecule type" value="Genomic_DNA"/>
</dbReference>
<dbReference type="PANTHER" id="PTHR42691">
    <property type="entry name" value="ASPARTATE AMINOTRANSFERASE YHDR-RELATED"/>
    <property type="match status" value="1"/>
</dbReference>
<dbReference type="PANTHER" id="PTHR42691:SF1">
    <property type="entry name" value="ASPARTATE AMINOTRANSFERASE YHDR-RELATED"/>
    <property type="match status" value="1"/>
</dbReference>
<dbReference type="Gene3D" id="3.90.1150.10">
    <property type="entry name" value="Aspartate Aminotransferase, domain 1"/>
    <property type="match status" value="1"/>
</dbReference>
<dbReference type="InterPro" id="IPR015422">
    <property type="entry name" value="PyrdxlP-dep_Trfase_small"/>
</dbReference>
<proteinExistence type="predicted"/>
<dbReference type="AlphaFoldDB" id="A0AA43RLH7"/>
<reference evidence="1" key="1">
    <citation type="submission" date="2023-07" db="EMBL/GenBank/DDBJ databases">
        <title>Between Cages and Wild: Unraveling the Impact of Captivity on Animal Microbiomes and Antimicrobial Resistance.</title>
        <authorList>
            <person name="Schmartz G.P."/>
            <person name="Rehner J."/>
            <person name="Schuff M.J."/>
            <person name="Becker S.L."/>
            <person name="Kravczyk M."/>
            <person name="Gurevich A."/>
            <person name="Francke R."/>
            <person name="Mueller R."/>
            <person name="Keller V."/>
            <person name="Keller A."/>
        </authorList>
    </citation>
    <scope>NUCLEOTIDE SEQUENCE</scope>
    <source>
        <strain evidence="1">S12M_St_49</strain>
    </source>
</reference>
<accession>A0AA43RLH7</accession>
<gene>
    <name evidence="1" type="ORF">Q3982_08765</name>
</gene>
<sequence length="89" mass="9881">MEVISKEMQRLLATGSTLRAMFEEGKKMIKQYGAENVFDFSLGNPSTPTPAAMNKSMIDVINNTESMKLHGYMSNAGYDESRQAIAENL</sequence>
<comment type="caution">
    <text evidence="1">The sequence shown here is derived from an EMBL/GenBank/DDBJ whole genome shotgun (WGS) entry which is preliminary data.</text>
</comment>
<dbReference type="InterPro" id="IPR015424">
    <property type="entry name" value="PyrdxlP-dep_Trfase"/>
</dbReference>
<dbReference type="GO" id="GO:0008483">
    <property type="term" value="F:transaminase activity"/>
    <property type="evidence" value="ECO:0007669"/>
    <property type="project" value="UniProtKB-KW"/>
</dbReference>
<dbReference type="Proteomes" id="UP001168575">
    <property type="component" value="Unassembled WGS sequence"/>
</dbReference>
<feature type="non-terminal residue" evidence="1">
    <location>
        <position position="89"/>
    </location>
</feature>
<keyword evidence="1" id="KW-0808">Transferase</keyword>
<organism evidence="1 2">
    <name type="scientific">Phoenicibacter congonensis</name>
    <dbReference type="NCBI Taxonomy" id="1944646"/>
    <lineage>
        <taxon>Bacteria</taxon>
        <taxon>Bacillati</taxon>
        <taxon>Actinomycetota</taxon>
        <taxon>Coriobacteriia</taxon>
        <taxon>Eggerthellales</taxon>
        <taxon>Eggerthellaceae</taxon>
        <taxon>Phoenicibacter</taxon>
    </lineage>
</organism>
<keyword evidence="2" id="KW-1185">Reference proteome</keyword>
<protein>
    <submittedName>
        <fullName evidence="1">Pyridoxal phosphate-dependent aminotransferase</fullName>
    </submittedName>
</protein>
<evidence type="ECO:0000313" key="2">
    <source>
        <dbReference type="Proteomes" id="UP001168575"/>
    </source>
</evidence>
<dbReference type="SUPFAM" id="SSF53383">
    <property type="entry name" value="PLP-dependent transferases"/>
    <property type="match status" value="1"/>
</dbReference>